<evidence type="ECO:0000256" key="3">
    <source>
        <dbReference type="ARBA" id="ARBA00021438"/>
    </source>
</evidence>
<dbReference type="OrthoDB" id="21550at2759"/>
<feature type="compositionally biased region" description="Polar residues" evidence="9">
    <location>
        <begin position="369"/>
        <end position="379"/>
    </location>
</feature>
<evidence type="ECO:0000256" key="9">
    <source>
        <dbReference type="SAM" id="MobiDB-lite"/>
    </source>
</evidence>
<dbReference type="GO" id="GO:0001522">
    <property type="term" value="P:pseudouridine synthesis"/>
    <property type="evidence" value="ECO:0007669"/>
    <property type="project" value="InterPro"/>
</dbReference>
<dbReference type="STRING" id="47427.A0A2H3E2R1"/>
<dbReference type="InParanoid" id="A0A2H3E2R1"/>
<keyword evidence="8" id="KW-0539">Nucleus</keyword>
<dbReference type="GO" id="GO:0006364">
    <property type="term" value="P:rRNA processing"/>
    <property type="evidence" value="ECO:0007669"/>
    <property type="project" value="UniProtKB-KW"/>
</dbReference>
<dbReference type="Gene3D" id="2.40.10.230">
    <property type="entry name" value="Probable tRNA pseudouridine synthase domain"/>
    <property type="match status" value="1"/>
</dbReference>
<organism evidence="10 11">
    <name type="scientific">Armillaria gallica</name>
    <name type="common">Bulbous honey fungus</name>
    <name type="synonym">Armillaria bulbosa</name>
    <dbReference type="NCBI Taxonomy" id="47427"/>
    <lineage>
        <taxon>Eukaryota</taxon>
        <taxon>Fungi</taxon>
        <taxon>Dikarya</taxon>
        <taxon>Basidiomycota</taxon>
        <taxon>Agaricomycotina</taxon>
        <taxon>Agaricomycetes</taxon>
        <taxon>Agaricomycetidae</taxon>
        <taxon>Agaricales</taxon>
        <taxon>Marasmiineae</taxon>
        <taxon>Physalacriaceae</taxon>
        <taxon>Armillaria</taxon>
    </lineage>
</organism>
<feature type="compositionally biased region" description="Basic and acidic residues" evidence="9">
    <location>
        <begin position="73"/>
        <end position="84"/>
    </location>
</feature>
<gene>
    <name evidence="10" type="ORF">ARMGADRAFT_1058629</name>
</gene>
<keyword evidence="11" id="KW-1185">Reference proteome</keyword>
<proteinExistence type="inferred from homology"/>
<dbReference type="PANTHER" id="PTHR31633:SF1">
    <property type="entry name" value="H_ACA RIBONUCLEOPROTEIN COMPLEX NON-CORE SUBUNIT NAF1"/>
    <property type="match status" value="1"/>
</dbReference>
<dbReference type="InterPro" id="IPR009000">
    <property type="entry name" value="Transl_B-barrel_sf"/>
</dbReference>
<keyword evidence="7" id="KW-0694">RNA-binding</keyword>
<evidence type="ECO:0000256" key="8">
    <source>
        <dbReference type="ARBA" id="ARBA00023242"/>
    </source>
</evidence>
<dbReference type="GO" id="GO:0005634">
    <property type="term" value="C:nucleus"/>
    <property type="evidence" value="ECO:0007669"/>
    <property type="project" value="UniProtKB-SubCell"/>
</dbReference>
<feature type="compositionally biased region" description="Low complexity" evidence="9">
    <location>
        <begin position="37"/>
        <end position="53"/>
    </location>
</feature>
<dbReference type="Proteomes" id="UP000217790">
    <property type="component" value="Unassembled WGS sequence"/>
</dbReference>
<comment type="similarity">
    <text evidence="2">Belongs to the NAF1 family.</text>
</comment>
<keyword evidence="4" id="KW-0690">Ribosome biogenesis</keyword>
<evidence type="ECO:0000256" key="6">
    <source>
        <dbReference type="ARBA" id="ARBA00022553"/>
    </source>
</evidence>
<keyword evidence="5" id="KW-0698">rRNA processing</keyword>
<dbReference type="GO" id="GO:0005732">
    <property type="term" value="C:sno(s)RNA-containing ribonucleoprotein complex"/>
    <property type="evidence" value="ECO:0007669"/>
    <property type="project" value="InterPro"/>
</dbReference>
<dbReference type="SUPFAM" id="SSF50447">
    <property type="entry name" value="Translation proteins"/>
    <property type="match status" value="1"/>
</dbReference>
<dbReference type="GO" id="GO:0003723">
    <property type="term" value="F:RNA binding"/>
    <property type="evidence" value="ECO:0007669"/>
    <property type="project" value="UniProtKB-KW"/>
</dbReference>
<name>A0A2H3E2R1_ARMGA</name>
<sequence>MDTFKTPSFVSQDLLLIQSLLGTASSPSKVSPPPAQAAPLDSDSDIASSSSEYASEDEIEDVLIVKEEDEEMKMENGSKTDALVKLEQAPSPIEPKDSESDANSESDDSSSSEEDEPQVRPRKECDDDEGEPGLSTESKSYFASQHEVVDSNIPVPEIEEIGAEEGIEILGEIVNIMDQAVIIRGLPSSYTNHVLDSETLLVFDDRKVLGYIYETFGPTAQPLYQVKFNSTFPLDTDKIRLARQVFHVPGRSRFVAVDSIRIKGSDASNLYDEEPAVYELEFSDDEAEAAHKRNLKHGRRSRAGSVASTSSRFSTPTRMRDQDLMTDAFGNNSAYDDHSPYDLDYSASTGARPPPMPYDEDPYADVSLVPSSQGSSNWQSETPSGTAPSTSTGLRPPHRDRRGRGQGRGRRQQNRIEKPQYDAISPQVPTDHGFQYSPAEFDPYQQAAMVQPHINPRFAAAFGMAGMAYPPGQNPYTTPDQYWSQGWGAGGGYGPGSS</sequence>
<dbReference type="InterPro" id="IPR007504">
    <property type="entry name" value="H/ACA_rnp_Gar1/Naf1"/>
</dbReference>
<reference evidence="11" key="1">
    <citation type="journal article" date="2017" name="Nat. Ecol. Evol.">
        <title>Genome expansion and lineage-specific genetic innovations in the forest pathogenic fungi Armillaria.</title>
        <authorList>
            <person name="Sipos G."/>
            <person name="Prasanna A.N."/>
            <person name="Walter M.C."/>
            <person name="O'Connor E."/>
            <person name="Balint B."/>
            <person name="Krizsan K."/>
            <person name="Kiss B."/>
            <person name="Hess J."/>
            <person name="Varga T."/>
            <person name="Slot J."/>
            <person name="Riley R."/>
            <person name="Boka B."/>
            <person name="Rigling D."/>
            <person name="Barry K."/>
            <person name="Lee J."/>
            <person name="Mihaltcheva S."/>
            <person name="LaButti K."/>
            <person name="Lipzen A."/>
            <person name="Waldron R."/>
            <person name="Moloney N.M."/>
            <person name="Sperisen C."/>
            <person name="Kredics L."/>
            <person name="Vagvoelgyi C."/>
            <person name="Patrignani A."/>
            <person name="Fitzpatrick D."/>
            <person name="Nagy I."/>
            <person name="Doyle S."/>
            <person name="Anderson J.B."/>
            <person name="Grigoriev I.V."/>
            <person name="Gueldener U."/>
            <person name="Muensterkoetter M."/>
            <person name="Nagy L.G."/>
        </authorList>
    </citation>
    <scope>NUCLEOTIDE SEQUENCE [LARGE SCALE GENOMIC DNA]</scope>
    <source>
        <strain evidence="11">Ar21-2</strain>
    </source>
</reference>
<feature type="compositionally biased region" description="Low complexity" evidence="9">
    <location>
        <begin position="380"/>
        <end position="393"/>
    </location>
</feature>
<dbReference type="EMBL" id="KZ293646">
    <property type="protein sequence ID" value="PBL00621.1"/>
    <property type="molecule type" value="Genomic_DNA"/>
</dbReference>
<keyword evidence="6" id="KW-0597">Phosphoprotein</keyword>
<evidence type="ECO:0000256" key="4">
    <source>
        <dbReference type="ARBA" id="ARBA00022517"/>
    </source>
</evidence>
<evidence type="ECO:0000313" key="11">
    <source>
        <dbReference type="Proteomes" id="UP000217790"/>
    </source>
</evidence>
<dbReference type="InterPro" id="IPR040309">
    <property type="entry name" value="Naf1"/>
</dbReference>
<feature type="region of interest" description="Disordered" evidence="9">
    <location>
        <begin position="289"/>
        <end position="428"/>
    </location>
</feature>
<accession>A0A2H3E2R1</accession>
<evidence type="ECO:0000256" key="7">
    <source>
        <dbReference type="ARBA" id="ARBA00022884"/>
    </source>
</evidence>
<evidence type="ECO:0000256" key="1">
    <source>
        <dbReference type="ARBA" id="ARBA00004123"/>
    </source>
</evidence>
<feature type="compositionally biased region" description="Polar residues" evidence="9">
    <location>
        <begin position="306"/>
        <end position="317"/>
    </location>
</feature>
<dbReference type="Pfam" id="PF04410">
    <property type="entry name" value="Gar1"/>
    <property type="match status" value="1"/>
</dbReference>
<dbReference type="OMA" id="PLYQIRF"/>
<feature type="compositionally biased region" description="Acidic residues" evidence="9">
    <location>
        <begin position="54"/>
        <end position="72"/>
    </location>
</feature>
<evidence type="ECO:0000313" key="10">
    <source>
        <dbReference type="EMBL" id="PBL00621.1"/>
    </source>
</evidence>
<dbReference type="AlphaFoldDB" id="A0A2H3E2R1"/>
<feature type="compositionally biased region" description="Basic residues" evidence="9">
    <location>
        <begin position="292"/>
        <end position="302"/>
    </location>
</feature>
<feature type="compositionally biased region" description="Basic residues" evidence="9">
    <location>
        <begin position="396"/>
        <end position="413"/>
    </location>
</feature>
<dbReference type="InterPro" id="IPR038664">
    <property type="entry name" value="Gar1/Naf1_Cbf5-bd_sf"/>
</dbReference>
<feature type="compositionally biased region" description="Acidic residues" evidence="9">
    <location>
        <begin position="100"/>
        <end position="116"/>
    </location>
</feature>
<dbReference type="GO" id="GO:0000493">
    <property type="term" value="P:box H/ACA snoRNP assembly"/>
    <property type="evidence" value="ECO:0007669"/>
    <property type="project" value="InterPro"/>
</dbReference>
<comment type="subcellular location">
    <subcellularLocation>
        <location evidence="1">Nucleus</location>
    </subcellularLocation>
</comment>
<evidence type="ECO:0000256" key="2">
    <source>
        <dbReference type="ARBA" id="ARBA00009801"/>
    </source>
</evidence>
<dbReference type="PANTHER" id="PTHR31633">
    <property type="entry name" value="H/ACA RIBONUCLEOPROTEIN COMPLEX NON-CORE SUBUNIT NAF1"/>
    <property type="match status" value="1"/>
</dbReference>
<protein>
    <recommendedName>
        <fullName evidence="3">H/ACA ribonucleoprotein complex non-core subunit NAF1</fullName>
    </recommendedName>
</protein>
<evidence type="ECO:0000256" key="5">
    <source>
        <dbReference type="ARBA" id="ARBA00022552"/>
    </source>
</evidence>
<feature type="region of interest" description="Disordered" evidence="9">
    <location>
        <begin position="24"/>
        <end position="145"/>
    </location>
</feature>